<reference evidence="1 2" key="2">
    <citation type="journal article" date="2014" name="Int. J. Syst. Evol. Microbiol.">
        <title>Methanobacterium paludis sp. nov. and a novel strain of Methanobacterium lacus isolated from northern peatlands.</title>
        <authorList>
            <person name="Cadillo-Quiroz H."/>
            <person name="Brauer S.L."/>
            <person name="Goodson N."/>
            <person name="Yavitt J.B."/>
            <person name="Zinder S.H."/>
        </authorList>
    </citation>
    <scope>NUCLEOTIDE SEQUENCE [LARGE SCALE GENOMIC DNA]</scope>
    <source>
        <strain evidence="1 2">AL-21</strain>
    </source>
</reference>
<evidence type="ECO:0000313" key="1">
    <source>
        <dbReference type="EMBL" id="ADZ08582.1"/>
    </source>
</evidence>
<dbReference type="KEGG" id="mel:Metbo_0330"/>
<dbReference type="Proteomes" id="UP000007490">
    <property type="component" value="Chromosome"/>
</dbReference>
<dbReference type="STRING" id="877455.Metbo_0330"/>
<dbReference type="OrthoDB" id="69345at2157"/>
<keyword evidence="2" id="KW-1185">Reference proteome</keyword>
<accession>F0T8P0</accession>
<dbReference type="eggNOG" id="arCOG04872">
    <property type="taxonomic scope" value="Archaea"/>
</dbReference>
<sequence length="224" mass="25491">MENFRIKQAENLLKSAAKNKTKNKELKNAKPGFINVDIYESVINNLLEAEEFIYSSRPIHKLDSEDATKFISKILASRKDIDVILSDFGVIDKTAPEEDVKENFKDYLILTTKNNFKKTISKFGIDTQKIVVAGVPLVPEDMQILNPKMPESALGPIAKKIQHVKNDIERKMEQFQLENMVVLVESDKSGELLSKRAKEMYNAKIVVVENLKDITVEEFISIMS</sequence>
<dbReference type="InterPro" id="IPR016736">
    <property type="entry name" value="MJ1481-like"/>
</dbReference>
<name>F0T8P0_METLA</name>
<dbReference type="RefSeq" id="WP_013643933.1">
    <property type="nucleotide sequence ID" value="NC_015216.1"/>
</dbReference>
<reference evidence="2" key="1">
    <citation type="submission" date="2011-02" db="EMBL/GenBank/DDBJ databases">
        <title>Complete sequence of Methanobacterium sp. AL-21.</title>
        <authorList>
            <consortium name="US DOE Joint Genome Institute"/>
            <person name="Lucas S."/>
            <person name="Copeland A."/>
            <person name="Lapidus A."/>
            <person name="Cheng J.-F."/>
            <person name="Goodwin L."/>
            <person name="Pitluck S."/>
            <person name="Chertkov O."/>
            <person name="Detter J.C."/>
            <person name="Han C."/>
            <person name="Tapia R."/>
            <person name="Land M."/>
            <person name="Hauser L."/>
            <person name="Kyrpides N."/>
            <person name="Ivanova N."/>
            <person name="Mikhailova N."/>
            <person name="Pagani I."/>
            <person name="Cadillo-Quiroz H."/>
            <person name="Imachi H."/>
            <person name="Zinder S."/>
            <person name="Liu W."/>
            <person name="Woyke T."/>
        </authorList>
    </citation>
    <scope>NUCLEOTIDE SEQUENCE [LARGE SCALE GENOMIC DNA]</scope>
    <source>
        <strain evidence="2">AL-21</strain>
    </source>
</reference>
<dbReference type="GeneID" id="10276767"/>
<evidence type="ECO:0008006" key="3">
    <source>
        <dbReference type="Google" id="ProtNLM"/>
    </source>
</evidence>
<dbReference type="HOGENOM" id="CLU_108341_0_0_2"/>
<gene>
    <name evidence="1" type="ordered locus">Metbo_0330</name>
</gene>
<organism evidence="1 2">
    <name type="scientific">Methanobacterium lacus (strain AL-21)</name>
    <dbReference type="NCBI Taxonomy" id="877455"/>
    <lineage>
        <taxon>Archaea</taxon>
        <taxon>Methanobacteriati</taxon>
        <taxon>Methanobacteriota</taxon>
        <taxon>Methanomada group</taxon>
        <taxon>Methanobacteria</taxon>
        <taxon>Methanobacteriales</taxon>
        <taxon>Methanobacteriaceae</taxon>
        <taxon>Methanobacterium</taxon>
    </lineage>
</organism>
<dbReference type="AlphaFoldDB" id="F0T8P0"/>
<protein>
    <recommendedName>
        <fullName evidence="3">DUF2100 domain-containing protein</fullName>
    </recommendedName>
</protein>
<evidence type="ECO:0000313" key="2">
    <source>
        <dbReference type="Proteomes" id="UP000007490"/>
    </source>
</evidence>
<dbReference type="Pfam" id="PF09873">
    <property type="entry name" value="SepCysE"/>
    <property type="match status" value="1"/>
</dbReference>
<proteinExistence type="predicted"/>
<dbReference type="EMBL" id="CP002551">
    <property type="protein sequence ID" value="ADZ08582.1"/>
    <property type="molecule type" value="Genomic_DNA"/>
</dbReference>